<dbReference type="AlphaFoldDB" id="A0A9P8QGD7"/>
<keyword evidence="3" id="KW-1185">Reference proteome</keyword>
<feature type="region of interest" description="Disordered" evidence="1">
    <location>
        <begin position="603"/>
        <end position="670"/>
    </location>
</feature>
<feature type="compositionally biased region" description="Basic and acidic residues" evidence="1">
    <location>
        <begin position="1019"/>
        <end position="1028"/>
    </location>
</feature>
<sequence length="1063" mass="110613">MSLMVTMRSMSQSHRHEKQLRHGQRYGIRDVLVENAHNGNWHRSVKQVKHQDAAIRPASVHKHQALQEPELRDGVVGRHGGLPALDTGNAHADIGLLDHGDVVGAVTNGQGHDIQSVLDHGHDRGLLRRADAAAQDGPALLAEEEELLHQAIVQGPSQGETINDQSMRGSGGLVVLPGGSEILVTASQAKQPQAIVQQLLDQTDEGLVGALALGGVLVDLDMDQLHIVVEQVAGEANVDGGLDFVAGQHPELDSGLAQELDGIGHAVLETVFDGSAAEQHEVLFNELGNGLKLLLAVLEGGGGDVVLLLPLAVFLFGEILLGDAEGAETFASEHLQVLGGNLSQLLLLAPLEPRVNDGVGALAEQNDAAVGHADDGAHPLPGGVEFDGVEERVVALFAHDVDVDAVVRVAQHGEAHVASSGDQGLFVGGLSLERHGGRVAGGALSHDRVAEGQGEHEVLVGPLLLGAVVAGQISDEVGCDEGDGVVVEVGVVVDLAEALQRLDFGLGDLGQDPLGFSLDVDAGALLHAGLGFRPGFAVGLPVDGGLLELHDVLGKRSGLVREDVLDLPDVVGDVPRLRDAGLIDRLVIHFHVVEDEYGLQGAHDFEGDVEGNGDQILEDDDGRPKGDEASNAGAAADGAEVEEVLGGVRLGPGHAVDNRRKQTHDGEDDEVADDVPVHFAGDAGTLAGRDAGIHHDLGVVAGEDDDAQDPLGVSQVAASQHQVVNGDGFGHFLGLVVQVAGDLLLPPDGAIVLVEVGLGSLALDPELGALAVPSVPDAAAAAEGLSDLEVRLAVQVFGLNVAGTVGIGGGEDDDVGGELVVLVDAHKVSDHQVFPRILCEAGALDGAIIVDEIRLHGGDGIGPLHVFLVGELKVDGVGGGRGDGRHLNIVRVGDVRLAALKRRRQGITRRASRPNGLDRGARLILNNGHLPPLALGAGLGGPRALDGTPHASEKGRVGLFKPSPCRYIVLLDIYVGPVVEPMDGGVVELVVENGSSVVFNRILDGRDGNDDNEGYGVEPRVDGAEDGKELQERRFVESEGRARRFFGTNETGVYFAVRILFRG</sequence>
<proteinExistence type="predicted"/>
<accession>A0A9P8QGD7</accession>
<protein>
    <submittedName>
        <fullName evidence="2">Uncharacterized protein</fullName>
    </submittedName>
</protein>
<dbReference type="OrthoDB" id="10692515at2759"/>
<evidence type="ECO:0000256" key="1">
    <source>
        <dbReference type="SAM" id="MobiDB-lite"/>
    </source>
</evidence>
<evidence type="ECO:0000313" key="3">
    <source>
        <dbReference type="Proteomes" id="UP000827724"/>
    </source>
</evidence>
<dbReference type="Proteomes" id="UP000827724">
    <property type="component" value="Unassembled WGS sequence"/>
</dbReference>
<name>A0A9P8QGD7_9HYPO</name>
<organism evidence="2 3">
    <name type="scientific">Trichoderma cornu-damae</name>
    <dbReference type="NCBI Taxonomy" id="654480"/>
    <lineage>
        <taxon>Eukaryota</taxon>
        <taxon>Fungi</taxon>
        <taxon>Dikarya</taxon>
        <taxon>Ascomycota</taxon>
        <taxon>Pezizomycotina</taxon>
        <taxon>Sordariomycetes</taxon>
        <taxon>Hypocreomycetidae</taxon>
        <taxon>Hypocreales</taxon>
        <taxon>Hypocreaceae</taxon>
        <taxon>Trichoderma</taxon>
    </lineage>
</organism>
<feature type="compositionally biased region" description="Low complexity" evidence="1">
    <location>
        <begin position="629"/>
        <end position="638"/>
    </location>
</feature>
<dbReference type="EMBL" id="JAIWOZ010000004">
    <property type="protein sequence ID" value="KAH6605615.1"/>
    <property type="molecule type" value="Genomic_DNA"/>
</dbReference>
<evidence type="ECO:0000313" key="2">
    <source>
        <dbReference type="EMBL" id="KAH6605615.1"/>
    </source>
</evidence>
<feature type="compositionally biased region" description="Basic and acidic residues" evidence="1">
    <location>
        <begin position="656"/>
        <end position="665"/>
    </location>
</feature>
<comment type="caution">
    <text evidence="2">The sequence shown here is derived from an EMBL/GenBank/DDBJ whole genome shotgun (WGS) entry which is preliminary data.</text>
</comment>
<feature type="region of interest" description="Disordered" evidence="1">
    <location>
        <begin position="1009"/>
        <end position="1028"/>
    </location>
</feature>
<feature type="compositionally biased region" description="Acidic residues" evidence="1">
    <location>
        <begin position="607"/>
        <end position="621"/>
    </location>
</feature>
<reference evidence="2" key="1">
    <citation type="submission" date="2021-08" db="EMBL/GenBank/DDBJ databases">
        <title>Chromosome-Level Trichoderma cornu-damae using Hi-C Data.</title>
        <authorList>
            <person name="Kim C.S."/>
        </authorList>
    </citation>
    <scope>NUCLEOTIDE SEQUENCE</scope>
    <source>
        <strain evidence="2">KA19-0412C</strain>
    </source>
</reference>
<gene>
    <name evidence="2" type="ORF">Trco_004768</name>
</gene>
<feature type="compositionally biased region" description="Basic residues" evidence="1">
    <location>
        <begin position="13"/>
        <end position="22"/>
    </location>
</feature>
<feature type="region of interest" description="Disordered" evidence="1">
    <location>
        <begin position="1"/>
        <end position="22"/>
    </location>
</feature>